<dbReference type="Proteomes" id="UP000437970">
    <property type="component" value="Unassembled WGS sequence"/>
</dbReference>
<accession>A0A7X1XUA7</accession>
<dbReference type="EMBL" id="WIVW01000001">
    <property type="protein sequence ID" value="MQU25117.1"/>
    <property type="molecule type" value="Genomic_DNA"/>
</dbReference>
<reference evidence="2 3" key="1">
    <citation type="submission" date="2019-10" db="EMBL/GenBank/DDBJ databases">
        <title>Evaluation of single-gene subtyping targets for Pseudomonas.</title>
        <authorList>
            <person name="Reichler S.J."/>
            <person name="Orsi R.H."/>
            <person name="Wiedmann M."/>
            <person name="Martin N.H."/>
            <person name="Murphy S.I."/>
        </authorList>
    </citation>
    <scope>NUCLEOTIDE SEQUENCE [LARGE SCALE GENOMIC DNA]</scope>
    <source>
        <strain evidence="2 3">FSL R10-1984</strain>
    </source>
</reference>
<comment type="caution">
    <text evidence="2">The sequence shown here is derived from an EMBL/GenBank/DDBJ whole genome shotgun (WGS) entry which is preliminary data.</text>
</comment>
<keyword evidence="1" id="KW-0472">Membrane</keyword>
<gene>
    <name evidence="2" type="ORF">GHO29_01370</name>
</gene>
<dbReference type="AlphaFoldDB" id="A0A7X1XUA7"/>
<feature type="transmembrane region" description="Helical" evidence="1">
    <location>
        <begin position="12"/>
        <end position="32"/>
    </location>
</feature>
<feature type="transmembrane region" description="Helical" evidence="1">
    <location>
        <begin position="38"/>
        <end position="54"/>
    </location>
</feature>
<proteinExistence type="predicted"/>
<dbReference type="RefSeq" id="WP_141232445.1">
    <property type="nucleotide sequence ID" value="NZ_WIVW01000001.1"/>
</dbReference>
<protein>
    <submittedName>
        <fullName evidence="2">Uncharacterized protein</fullName>
    </submittedName>
</protein>
<evidence type="ECO:0000313" key="2">
    <source>
        <dbReference type="EMBL" id="MQU25117.1"/>
    </source>
</evidence>
<evidence type="ECO:0000256" key="1">
    <source>
        <dbReference type="SAM" id="Phobius"/>
    </source>
</evidence>
<organism evidence="2 3">
    <name type="scientific">Pseudomonas helleri</name>
    <dbReference type="NCBI Taxonomy" id="1608996"/>
    <lineage>
        <taxon>Bacteria</taxon>
        <taxon>Pseudomonadati</taxon>
        <taxon>Pseudomonadota</taxon>
        <taxon>Gammaproteobacteria</taxon>
        <taxon>Pseudomonadales</taxon>
        <taxon>Pseudomonadaceae</taxon>
        <taxon>Pseudomonas</taxon>
    </lineage>
</organism>
<sequence length="86" mass="9844">MNILNDREYQIYILKYCALAFVPPFLLAVLYGASLDEIIIAFTACHLFSAWVLLHEINQRVENSSAALIEILINECKSRTNIDKIK</sequence>
<keyword evidence="1" id="KW-1133">Transmembrane helix</keyword>
<evidence type="ECO:0000313" key="3">
    <source>
        <dbReference type="Proteomes" id="UP000437970"/>
    </source>
</evidence>
<keyword evidence="1" id="KW-0812">Transmembrane</keyword>
<name>A0A7X1XUA7_9PSED</name>